<organism evidence="2 3">
    <name type="scientific">Helianthus annuus</name>
    <name type="common">Common sunflower</name>
    <dbReference type="NCBI Taxonomy" id="4232"/>
    <lineage>
        <taxon>Eukaryota</taxon>
        <taxon>Viridiplantae</taxon>
        <taxon>Streptophyta</taxon>
        <taxon>Embryophyta</taxon>
        <taxon>Tracheophyta</taxon>
        <taxon>Spermatophyta</taxon>
        <taxon>Magnoliopsida</taxon>
        <taxon>eudicotyledons</taxon>
        <taxon>Gunneridae</taxon>
        <taxon>Pentapetalae</taxon>
        <taxon>asterids</taxon>
        <taxon>campanulids</taxon>
        <taxon>Asterales</taxon>
        <taxon>Asteraceae</taxon>
        <taxon>Asteroideae</taxon>
        <taxon>Heliantheae alliance</taxon>
        <taxon>Heliantheae</taxon>
        <taxon>Helianthus</taxon>
    </lineage>
</organism>
<accession>A0A251U160</accession>
<dbReference type="InParanoid" id="A0A251U160"/>
<dbReference type="EMBL" id="CM007898">
    <property type="protein sequence ID" value="OTG15991.1"/>
    <property type="molecule type" value="Genomic_DNA"/>
</dbReference>
<reference evidence="2" key="2">
    <citation type="submission" date="2017-02" db="EMBL/GenBank/DDBJ databases">
        <title>Sunflower complete genome.</title>
        <authorList>
            <person name="Langlade N."/>
            <person name="Munos S."/>
        </authorList>
    </citation>
    <scope>NUCLEOTIDE SEQUENCE [LARGE SCALE GENOMIC DNA]</scope>
    <source>
        <tissue evidence="2">Leaves</tissue>
    </source>
</reference>
<gene>
    <name evidence="2" type="ORF">HannXRQ_Chr09g0266521</name>
    <name evidence="1" type="ORF">HanXRQr2_Chr09g0403921</name>
</gene>
<keyword evidence="3" id="KW-1185">Reference proteome</keyword>
<name>A0A251U160_HELAN</name>
<dbReference type="EMBL" id="MNCJ02000324">
    <property type="protein sequence ID" value="KAF5792253.1"/>
    <property type="molecule type" value="Genomic_DNA"/>
</dbReference>
<evidence type="ECO:0000313" key="2">
    <source>
        <dbReference type="EMBL" id="OTG15991.1"/>
    </source>
</evidence>
<evidence type="ECO:0000313" key="3">
    <source>
        <dbReference type="Proteomes" id="UP000215914"/>
    </source>
</evidence>
<reference evidence="1" key="3">
    <citation type="submission" date="2020-06" db="EMBL/GenBank/DDBJ databases">
        <title>Helianthus annuus Genome sequencing and assembly Release 2.</title>
        <authorList>
            <person name="Gouzy J."/>
            <person name="Langlade N."/>
            <person name="Munos S."/>
        </authorList>
    </citation>
    <scope>NUCLEOTIDE SEQUENCE</scope>
    <source>
        <tissue evidence="1">Leaves</tissue>
    </source>
</reference>
<dbReference type="Gramene" id="mRNA:HanXRQr2_Chr09g0403921">
    <property type="protein sequence ID" value="mRNA:HanXRQr2_Chr09g0403921"/>
    <property type="gene ID" value="HanXRQr2_Chr09g0403921"/>
</dbReference>
<reference evidence="1 3" key="1">
    <citation type="journal article" date="2017" name="Nature">
        <title>The sunflower genome provides insights into oil metabolism, flowering and Asterid evolution.</title>
        <authorList>
            <person name="Badouin H."/>
            <person name="Gouzy J."/>
            <person name="Grassa C.J."/>
            <person name="Murat F."/>
            <person name="Staton S.E."/>
            <person name="Cottret L."/>
            <person name="Lelandais-Briere C."/>
            <person name="Owens G.L."/>
            <person name="Carrere S."/>
            <person name="Mayjonade B."/>
            <person name="Legrand L."/>
            <person name="Gill N."/>
            <person name="Kane N.C."/>
            <person name="Bowers J.E."/>
            <person name="Hubner S."/>
            <person name="Bellec A."/>
            <person name="Berard A."/>
            <person name="Berges H."/>
            <person name="Blanchet N."/>
            <person name="Boniface M.C."/>
            <person name="Brunel D."/>
            <person name="Catrice O."/>
            <person name="Chaidir N."/>
            <person name="Claudel C."/>
            <person name="Donnadieu C."/>
            <person name="Faraut T."/>
            <person name="Fievet G."/>
            <person name="Helmstetter N."/>
            <person name="King M."/>
            <person name="Knapp S.J."/>
            <person name="Lai Z."/>
            <person name="Le Paslier M.C."/>
            <person name="Lippi Y."/>
            <person name="Lorenzon L."/>
            <person name="Mandel J.R."/>
            <person name="Marage G."/>
            <person name="Marchand G."/>
            <person name="Marquand E."/>
            <person name="Bret-Mestries E."/>
            <person name="Morien E."/>
            <person name="Nambeesan S."/>
            <person name="Nguyen T."/>
            <person name="Pegot-Espagnet P."/>
            <person name="Pouilly N."/>
            <person name="Raftis F."/>
            <person name="Sallet E."/>
            <person name="Schiex T."/>
            <person name="Thomas J."/>
            <person name="Vandecasteele C."/>
            <person name="Vares D."/>
            <person name="Vear F."/>
            <person name="Vautrin S."/>
            <person name="Crespi M."/>
            <person name="Mangin B."/>
            <person name="Burke J.M."/>
            <person name="Salse J."/>
            <person name="Munos S."/>
            <person name="Vincourt P."/>
            <person name="Rieseberg L.H."/>
            <person name="Langlade N.B."/>
        </authorList>
    </citation>
    <scope>NUCLEOTIDE SEQUENCE [LARGE SCALE GENOMIC DNA]</scope>
    <source>
        <strain evidence="3">cv. SF193</strain>
        <tissue evidence="1">Leaves</tissue>
    </source>
</reference>
<sequence length="67" mass="7112">MATACHGGGVTHALEITPPLPAGAAHQILENSRQRGRLQPPATLKAHYIFENIIAARFRSDLVVVAG</sequence>
<proteinExistence type="predicted"/>
<dbReference type="AlphaFoldDB" id="A0A251U160"/>
<protein>
    <submittedName>
        <fullName evidence="2">Uncharacterized protein</fullName>
    </submittedName>
</protein>
<evidence type="ECO:0000313" key="1">
    <source>
        <dbReference type="EMBL" id="KAF5792253.1"/>
    </source>
</evidence>
<dbReference type="Proteomes" id="UP000215914">
    <property type="component" value="Chromosome 9"/>
</dbReference>